<dbReference type="Gene3D" id="3.40.50.300">
    <property type="entry name" value="P-loop containing nucleotide triphosphate hydrolases"/>
    <property type="match status" value="1"/>
</dbReference>
<sequence>MEIIIENLNKYYGKNHVLKDVSLTLTPGVYGLLGPNGAGKTTLIHVLIGLLEYESGTIQVKNQIMFNSDEYISKIGYLPQYPSFYPEFKIQEFLEYMCVLKGVNPSEIQSKIDKLLVSVNLSNKRSHKIKTLSGGMKQRLGIAQALINDPELLILDEPTSGLDPKERIRFRNIISKLAKDKIIIFSSHIISDIEHIADTIFLLKDGKLIVEASQSLLLKSIFGIVQEMSISKEELVPLSEIYKITRVKQLDNGYLIRFMSHERVGDAVNPDIEDVYMYYFGDEYEQLDTL</sequence>
<dbReference type="PROSITE" id="PS00211">
    <property type="entry name" value="ABC_TRANSPORTER_1"/>
    <property type="match status" value="1"/>
</dbReference>
<evidence type="ECO:0000256" key="3">
    <source>
        <dbReference type="ARBA" id="ARBA00022741"/>
    </source>
</evidence>
<evidence type="ECO:0000256" key="4">
    <source>
        <dbReference type="ARBA" id="ARBA00022840"/>
    </source>
</evidence>
<dbReference type="InterPro" id="IPR003593">
    <property type="entry name" value="AAA+_ATPase"/>
</dbReference>
<gene>
    <name evidence="6" type="ORF">H9L01_04985</name>
</gene>
<dbReference type="InterPro" id="IPR017871">
    <property type="entry name" value="ABC_transporter-like_CS"/>
</dbReference>
<proteinExistence type="inferred from homology"/>
<dbReference type="Pfam" id="PF00005">
    <property type="entry name" value="ABC_tran"/>
    <property type="match status" value="1"/>
</dbReference>
<dbReference type="KEGG" id="eio:H9L01_04985"/>
<accession>A0A7G9S1I8</accession>
<evidence type="ECO:0000313" key="6">
    <source>
        <dbReference type="EMBL" id="QNN61713.1"/>
    </source>
</evidence>
<dbReference type="InterPro" id="IPR027417">
    <property type="entry name" value="P-loop_NTPase"/>
</dbReference>
<evidence type="ECO:0000313" key="7">
    <source>
        <dbReference type="Proteomes" id="UP000515928"/>
    </source>
</evidence>
<keyword evidence="7" id="KW-1185">Reference proteome</keyword>
<dbReference type="PROSITE" id="PS50893">
    <property type="entry name" value="ABC_TRANSPORTER_2"/>
    <property type="match status" value="1"/>
</dbReference>
<dbReference type="SMART" id="SM00382">
    <property type="entry name" value="AAA"/>
    <property type="match status" value="1"/>
</dbReference>
<name>A0A7G9S1I8_9FIRM</name>
<dbReference type="Proteomes" id="UP000515928">
    <property type="component" value="Chromosome"/>
</dbReference>
<feature type="domain" description="ABC transporter" evidence="5">
    <location>
        <begin position="3"/>
        <end position="230"/>
    </location>
</feature>
<evidence type="ECO:0000256" key="1">
    <source>
        <dbReference type="ARBA" id="ARBA00005417"/>
    </source>
</evidence>
<evidence type="ECO:0000256" key="2">
    <source>
        <dbReference type="ARBA" id="ARBA00022448"/>
    </source>
</evidence>
<dbReference type="RefSeq" id="WP_187534909.1">
    <property type="nucleotide sequence ID" value="NZ_CBCSHU010000015.1"/>
</dbReference>
<organism evidence="6 7">
    <name type="scientific">Erysipelothrix inopinata</name>
    <dbReference type="NCBI Taxonomy" id="225084"/>
    <lineage>
        <taxon>Bacteria</taxon>
        <taxon>Bacillati</taxon>
        <taxon>Bacillota</taxon>
        <taxon>Erysipelotrichia</taxon>
        <taxon>Erysipelotrichales</taxon>
        <taxon>Erysipelotrichaceae</taxon>
        <taxon>Erysipelothrix</taxon>
    </lineage>
</organism>
<reference evidence="6 7" key="1">
    <citation type="submission" date="2020-08" db="EMBL/GenBank/DDBJ databases">
        <title>Genome sequence of Erysipelothrix inopinata DSM 15511T.</title>
        <authorList>
            <person name="Hyun D.-W."/>
            <person name="Bae J.-W."/>
        </authorList>
    </citation>
    <scope>NUCLEOTIDE SEQUENCE [LARGE SCALE GENOMIC DNA]</scope>
    <source>
        <strain evidence="6 7">DSM 15511</strain>
    </source>
</reference>
<dbReference type="AlphaFoldDB" id="A0A7G9S1I8"/>
<keyword evidence="3" id="KW-0547">Nucleotide-binding</keyword>
<evidence type="ECO:0000259" key="5">
    <source>
        <dbReference type="PROSITE" id="PS50893"/>
    </source>
</evidence>
<keyword evidence="4 6" id="KW-0067">ATP-binding</keyword>
<dbReference type="PANTHER" id="PTHR43335:SF2">
    <property type="entry name" value="ABC TRANSPORTER, ATP-BINDING PROTEIN"/>
    <property type="match status" value="1"/>
</dbReference>
<dbReference type="GO" id="GO:0016887">
    <property type="term" value="F:ATP hydrolysis activity"/>
    <property type="evidence" value="ECO:0007669"/>
    <property type="project" value="InterPro"/>
</dbReference>
<dbReference type="EMBL" id="CP060715">
    <property type="protein sequence ID" value="QNN61713.1"/>
    <property type="molecule type" value="Genomic_DNA"/>
</dbReference>
<dbReference type="SUPFAM" id="SSF52540">
    <property type="entry name" value="P-loop containing nucleoside triphosphate hydrolases"/>
    <property type="match status" value="1"/>
</dbReference>
<keyword evidence="2" id="KW-0813">Transport</keyword>
<dbReference type="PANTHER" id="PTHR43335">
    <property type="entry name" value="ABC TRANSPORTER, ATP-BINDING PROTEIN"/>
    <property type="match status" value="1"/>
</dbReference>
<dbReference type="GO" id="GO:0005524">
    <property type="term" value="F:ATP binding"/>
    <property type="evidence" value="ECO:0007669"/>
    <property type="project" value="UniProtKB-KW"/>
</dbReference>
<dbReference type="InterPro" id="IPR003439">
    <property type="entry name" value="ABC_transporter-like_ATP-bd"/>
</dbReference>
<protein>
    <submittedName>
        <fullName evidence="6">ATP-binding cassette domain-containing protein</fullName>
    </submittedName>
</protein>
<comment type="similarity">
    <text evidence="1">Belongs to the ABC transporter superfamily.</text>
</comment>